<dbReference type="OrthoDB" id="3468019at2759"/>
<dbReference type="VEuPathDB" id="FungiDB:A1O9_06377"/>
<dbReference type="EMBL" id="AMGV01000004">
    <property type="protein sequence ID" value="KEF58451.1"/>
    <property type="molecule type" value="Genomic_DNA"/>
</dbReference>
<protein>
    <recommendedName>
        <fullName evidence="3">SnoaL-like domain-containing protein</fullName>
    </recommendedName>
</protein>
<evidence type="ECO:0008006" key="3">
    <source>
        <dbReference type="Google" id="ProtNLM"/>
    </source>
</evidence>
<feature type="non-terminal residue" evidence="1">
    <location>
        <position position="153"/>
    </location>
</feature>
<keyword evidence="2" id="KW-1185">Reference proteome</keyword>
<dbReference type="AlphaFoldDB" id="A0A072PEZ6"/>
<evidence type="ECO:0000313" key="1">
    <source>
        <dbReference type="EMBL" id="KEF58451.1"/>
    </source>
</evidence>
<dbReference type="RefSeq" id="XP_013261041.1">
    <property type="nucleotide sequence ID" value="XM_013405587.1"/>
</dbReference>
<comment type="caution">
    <text evidence="1">The sequence shown here is derived from an EMBL/GenBank/DDBJ whole genome shotgun (WGS) entry which is preliminary data.</text>
</comment>
<sequence>MAVNDNYRLDNQAAIPSPFNETLPAFFRAWDNPESKDEDWLHFFSPECAVKFGGHAMRAGFINAVKGPVVDLQHNLKTCWMPAGGLDGGTEAFIIQSSIWYRLIDGRKIDADCTSYIKLTPKGQGSWVAIEHEVFMSSFHIMDAVNGLTAGGT</sequence>
<dbReference type="GeneID" id="25281294"/>
<reference evidence="1 2" key="1">
    <citation type="submission" date="2013-03" db="EMBL/GenBank/DDBJ databases">
        <title>The Genome Sequence of Exophiala aquamarina CBS 119918.</title>
        <authorList>
            <consortium name="The Broad Institute Genomics Platform"/>
            <person name="Cuomo C."/>
            <person name="de Hoog S."/>
            <person name="Gorbushina A."/>
            <person name="Walker B."/>
            <person name="Young S.K."/>
            <person name="Zeng Q."/>
            <person name="Gargeya S."/>
            <person name="Fitzgerald M."/>
            <person name="Haas B."/>
            <person name="Abouelleil A."/>
            <person name="Allen A.W."/>
            <person name="Alvarado L."/>
            <person name="Arachchi H.M."/>
            <person name="Berlin A.M."/>
            <person name="Chapman S.B."/>
            <person name="Gainer-Dewar J."/>
            <person name="Goldberg J."/>
            <person name="Griggs A."/>
            <person name="Gujja S."/>
            <person name="Hansen M."/>
            <person name="Howarth C."/>
            <person name="Imamovic A."/>
            <person name="Ireland A."/>
            <person name="Larimer J."/>
            <person name="McCowan C."/>
            <person name="Murphy C."/>
            <person name="Pearson M."/>
            <person name="Poon T.W."/>
            <person name="Priest M."/>
            <person name="Roberts A."/>
            <person name="Saif S."/>
            <person name="Shea T."/>
            <person name="Sisk P."/>
            <person name="Sykes S."/>
            <person name="Wortman J."/>
            <person name="Nusbaum C."/>
            <person name="Birren B."/>
        </authorList>
    </citation>
    <scope>NUCLEOTIDE SEQUENCE [LARGE SCALE GENOMIC DNA]</scope>
    <source>
        <strain evidence="1 2">CBS 119918</strain>
    </source>
</reference>
<evidence type="ECO:0000313" key="2">
    <source>
        <dbReference type="Proteomes" id="UP000027920"/>
    </source>
</evidence>
<dbReference type="HOGENOM" id="CLU_1644660_0_0_1"/>
<gene>
    <name evidence="1" type="ORF">A1O9_06377</name>
</gene>
<dbReference type="Proteomes" id="UP000027920">
    <property type="component" value="Unassembled WGS sequence"/>
</dbReference>
<proteinExistence type="predicted"/>
<name>A0A072PEZ6_9EURO</name>
<accession>A0A072PEZ6</accession>
<organism evidence="1 2">
    <name type="scientific">Exophiala aquamarina CBS 119918</name>
    <dbReference type="NCBI Taxonomy" id="1182545"/>
    <lineage>
        <taxon>Eukaryota</taxon>
        <taxon>Fungi</taxon>
        <taxon>Dikarya</taxon>
        <taxon>Ascomycota</taxon>
        <taxon>Pezizomycotina</taxon>
        <taxon>Eurotiomycetes</taxon>
        <taxon>Chaetothyriomycetidae</taxon>
        <taxon>Chaetothyriales</taxon>
        <taxon>Herpotrichiellaceae</taxon>
        <taxon>Exophiala</taxon>
    </lineage>
</organism>